<gene>
    <name evidence="2" type="ORF">SaccyDRAFT_2362</name>
</gene>
<reference evidence="2 3" key="1">
    <citation type="submission" date="2011-11" db="EMBL/GenBank/DDBJ databases">
        <title>The Noncontiguous Finished sequence of Saccharomonospora cyanea NA-134.</title>
        <authorList>
            <consortium name="US DOE Joint Genome Institute"/>
            <person name="Lucas S."/>
            <person name="Han J."/>
            <person name="Lapidus A."/>
            <person name="Cheng J.-F."/>
            <person name="Goodwin L."/>
            <person name="Pitluck S."/>
            <person name="Peters L."/>
            <person name="Ovchinnikova G."/>
            <person name="Lu M."/>
            <person name="Detter J.C."/>
            <person name="Han C."/>
            <person name="Tapia R."/>
            <person name="Land M."/>
            <person name="Hauser L."/>
            <person name="Kyrpides N."/>
            <person name="Ivanova N."/>
            <person name="Pagani I."/>
            <person name="Brambilla E.-M."/>
            <person name="Klenk H.-P."/>
            <person name="Woyke T."/>
        </authorList>
    </citation>
    <scope>NUCLEOTIDE SEQUENCE [LARGE SCALE GENOMIC DNA]</scope>
    <source>
        <strain evidence="2 3">NA-134</strain>
    </source>
</reference>
<proteinExistence type="predicted"/>
<feature type="domain" description="ABM" evidence="1">
    <location>
        <begin position="7"/>
        <end position="97"/>
    </location>
</feature>
<dbReference type="InterPro" id="IPR007138">
    <property type="entry name" value="ABM_dom"/>
</dbReference>
<organism evidence="2 3">
    <name type="scientific">Saccharomonospora cyanea NA-134</name>
    <dbReference type="NCBI Taxonomy" id="882082"/>
    <lineage>
        <taxon>Bacteria</taxon>
        <taxon>Bacillati</taxon>
        <taxon>Actinomycetota</taxon>
        <taxon>Actinomycetes</taxon>
        <taxon>Pseudonocardiales</taxon>
        <taxon>Pseudonocardiaceae</taxon>
        <taxon>Saccharomonospora</taxon>
    </lineage>
</organism>
<accession>H5XQZ8</accession>
<dbReference type="Pfam" id="PF03992">
    <property type="entry name" value="ABM"/>
    <property type="match status" value="1"/>
</dbReference>
<dbReference type="Gene3D" id="3.30.70.100">
    <property type="match status" value="1"/>
</dbReference>
<sequence length="374" mass="41403">MTDRAGYRVLFLLTLKPGAEKEFLEAYEAVRWAVASVPGHLGDQVCQSTETPDDWLITSQWRSAEDFLAWESTPEHRELAAPMMAAVAQRRSLRYVVRRETVREAPEPAFGKVTQPGRADTEGRSMERHALTFPVLPGSEDQVRRVLAGYPRPETEIGGGCRLLATSVFLWENHVVRVIDVEGPLPVVMRHLASDPAIRKTEEQLNPLLVRPRDFSDPESVSWFFRRAMMTRVVHQEARPYRPGSGAGRTRVALRYPVRPGRGDAAAQMFEWGQSLPLGTALRTGLVGTTVFRHGDLVIRVLDVEGDPDEAIDRLGPAVLGGPTAKALTELLEPGWNLSTATGRARFLAEQRLTLVTHREAGDAAEGAEFPSSS</sequence>
<dbReference type="HOGENOM" id="CLU_146613_1_0_11"/>
<dbReference type="Pfam" id="PF04486">
    <property type="entry name" value="SchA_CurD"/>
    <property type="match status" value="1"/>
</dbReference>
<dbReference type="PROSITE" id="PS51725">
    <property type="entry name" value="ABM"/>
    <property type="match status" value="1"/>
</dbReference>
<dbReference type="eggNOG" id="COG2329">
    <property type="taxonomic scope" value="Bacteria"/>
</dbReference>
<dbReference type="EMBL" id="CM001440">
    <property type="protein sequence ID" value="EHR61238.1"/>
    <property type="molecule type" value="Genomic_DNA"/>
</dbReference>
<name>H5XQZ8_9PSEU</name>
<dbReference type="InterPro" id="IPR007575">
    <property type="entry name" value="SchA_CurD-like"/>
</dbReference>
<dbReference type="Proteomes" id="UP000002791">
    <property type="component" value="Chromosome"/>
</dbReference>
<keyword evidence="3" id="KW-1185">Reference proteome</keyword>
<dbReference type="STRING" id="882082.SaccyDRAFT_2362"/>
<evidence type="ECO:0000313" key="3">
    <source>
        <dbReference type="Proteomes" id="UP000002791"/>
    </source>
</evidence>
<dbReference type="SUPFAM" id="SSF54909">
    <property type="entry name" value="Dimeric alpha+beta barrel"/>
    <property type="match status" value="1"/>
</dbReference>
<protein>
    <submittedName>
        <fullName evidence="2">Putative enzyme involved in biosynthesis of extracellular polysaccharides</fullName>
    </submittedName>
</protein>
<dbReference type="InterPro" id="IPR011008">
    <property type="entry name" value="Dimeric_a/b-barrel"/>
</dbReference>
<evidence type="ECO:0000259" key="1">
    <source>
        <dbReference type="PROSITE" id="PS51725"/>
    </source>
</evidence>
<evidence type="ECO:0000313" key="2">
    <source>
        <dbReference type="EMBL" id="EHR61238.1"/>
    </source>
</evidence>
<dbReference type="AlphaFoldDB" id="H5XQZ8"/>